<dbReference type="PANTHER" id="PTHR30146:SF109">
    <property type="entry name" value="HTH-TYPE TRANSCRIPTIONAL REGULATOR GALS"/>
    <property type="match status" value="1"/>
</dbReference>
<accession>A0ABW3HU96</accession>
<dbReference type="InterPro" id="IPR000843">
    <property type="entry name" value="HTH_LacI"/>
</dbReference>
<keyword evidence="3" id="KW-0804">Transcription</keyword>
<name>A0ABW3HU96_9BACL</name>
<dbReference type="Gene3D" id="3.40.50.2300">
    <property type="match status" value="2"/>
</dbReference>
<dbReference type="CDD" id="cd06267">
    <property type="entry name" value="PBP1_LacI_sugar_binding-like"/>
    <property type="match status" value="1"/>
</dbReference>
<keyword evidence="2 5" id="KW-0238">DNA-binding</keyword>
<dbReference type="Pfam" id="PF00356">
    <property type="entry name" value="LacI"/>
    <property type="match status" value="1"/>
</dbReference>
<dbReference type="RefSeq" id="WP_377566249.1">
    <property type="nucleotide sequence ID" value="NZ_JBHTJZ010000030.1"/>
</dbReference>
<dbReference type="InterPro" id="IPR028082">
    <property type="entry name" value="Peripla_BP_I"/>
</dbReference>
<evidence type="ECO:0000259" key="4">
    <source>
        <dbReference type="PROSITE" id="PS50932"/>
    </source>
</evidence>
<evidence type="ECO:0000256" key="3">
    <source>
        <dbReference type="ARBA" id="ARBA00023163"/>
    </source>
</evidence>
<dbReference type="PROSITE" id="PS50932">
    <property type="entry name" value="HTH_LACI_2"/>
    <property type="match status" value="1"/>
</dbReference>
<feature type="domain" description="HTH lacI-type" evidence="4">
    <location>
        <begin position="5"/>
        <end position="60"/>
    </location>
</feature>
<proteinExistence type="predicted"/>
<dbReference type="InterPro" id="IPR010982">
    <property type="entry name" value="Lambda_DNA-bd_dom_sf"/>
</dbReference>
<gene>
    <name evidence="5" type="ORF">ACFQ2I_16920</name>
</gene>
<dbReference type="SMART" id="SM00354">
    <property type="entry name" value="HTH_LACI"/>
    <property type="match status" value="1"/>
</dbReference>
<dbReference type="SUPFAM" id="SSF53822">
    <property type="entry name" value="Periplasmic binding protein-like I"/>
    <property type="match status" value="1"/>
</dbReference>
<keyword evidence="6" id="KW-1185">Reference proteome</keyword>
<sequence length="345" mass="38250">MNKPATIYDIAKHVNASPATVSRVLSNSNYPVRPALAEKIRKAAKELNYTPNSIGRQLKTNKTSTIGVIIPSITNPFYAAVVSGIEETASEQGYQVLLCNSQNDPELELQHLRNLQENQVKGVILSSIIDKNDALQQYLSRGYKVVTIDQNHPDINTCRINFDYIKGGAIIAAHLLEQGHRDIAFLSAPLDRPSRQLIYQGYAEALHIHEVEMDQSRVLISSPTDAGKPISEFQQGKQLTRQLLQSKPWPTAILASNDMLAFGVMNELINHGIRVPEEMSVVGFDNLEFAEIVAPALTTIEQPKQEMGAIACRMLIDLLNNADNQPGEIMLQPQLVERKSVHSLI</sequence>
<dbReference type="Pfam" id="PF13377">
    <property type="entry name" value="Peripla_BP_3"/>
    <property type="match status" value="1"/>
</dbReference>
<dbReference type="CDD" id="cd01392">
    <property type="entry name" value="HTH_LacI"/>
    <property type="match status" value="1"/>
</dbReference>
<evidence type="ECO:0000256" key="2">
    <source>
        <dbReference type="ARBA" id="ARBA00023125"/>
    </source>
</evidence>
<dbReference type="Gene3D" id="1.10.260.40">
    <property type="entry name" value="lambda repressor-like DNA-binding domains"/>
    <property type="match status" value="1"/>
</dbReference>
<organism evidence="5 6">
    <name type="scientific">Paenibacillus chungangensis</name>
    <dbReference type="NCBI Taxonomy" id="696535"/>
    <lineage>
        <taxon>Bacteria</taxon>
        <taxon>Bacillati</taxon>
        <taxon>Bacillota</taxon>
        <taxon>Bacilli</taxon>
        <taxon>Bacillales</taxon>
        <taxon>Paenibacillaceae</taxon>
        <taxon>Paenibacillus</taxon>
    </lineage>
</organism>
<protein>
    <submittedName>
        <fullName evidence="5">LacI family DNA-binding transcriptional regulator</fullName>
    </submittedName>
</protein>
<dbReference type="Proteomes" id="UP001596989">
    <property type="component" value="Unassembled WGS sequence"/>
</dbReference>
<dbReference type="GO" id="GO:0003677">
    <property type="term" value="F:DNA binding"/>
    <property type="evidence" value="ECO:0007669"/>
    <property type="project" value="UniProtKB-KW"/>
</dbReference>
<keyword evidence="1" id="KW-0805">Transcription regulation</keyword>
<evidence type="ECO:0000313" key="6">
    <source>
        <dbReference type="Proteomes" id="UP001596989"/>
    </source>
</evidence>
<reference evidence="6" key="1">
    <citation type="journal article" date="2019" name="Int. J. Syst. Evol. Microbiol.">
        <title>The Global Catalogue of Microorganisms (GCM) 10K type strain sequencing project: providing services to taxonomists for standard genome sequencing and annotation.</title>
        <authorList>
            <consortium name="The Broad Institute Genomics Platform"/>
            <consortium name="The Broad Institute Genome Sequencing Center for Infectious Disease"/>
            <person name="Wu L."/>
            <person name="Ma J."/>
        </authorList>
    </citation>
    <scope>NUCLEOTIDE SEQUENCE [LARGE SCALE GENOMIC DNA]</scope>
    <source>
        <strain evidence="6">CCUG 59129</strain>
    </source>
</reference>
<dbReference type="EMBL" id="JBHTJZ010000030">
    <property type="protein sequence ID" value="MFD0961051.1"/>
    <property type="molecule type" value="Genomic_DNA"/>
</dbReference>
<dbReference type="InterPro" id="IPR046335">
    <property type="entry name" value="LacI/GalR-like_sensor"/>
</dbReference>
<dbReference type="PANTHER" id="PTHR30146">
    <property type="entry name" value="LACI-RELATED TRANSCRIPTIONAL REPRESSOR"/>
    <property type="match status" value="1"/>
</dbReference>
<dbReference type="SUPFAM" id="SSF47413">
    <property type="entry name" value="lambda repressor-like DNA-binding domains"/>
    <property type="match status" value="1"/>
</dbReference>
<evidence type="ECO:0000256" key="1">
    <source>
        <dbReference type="ARBA" id="ARBA00023015"/>
    </source>
</evidence>
<comment type="caution">
    <text evidence="5">The sequence shown here is derived from an EMBL/GenBank/DDBJ whole genome shotgun (WGS) entry which is preliminary data.</text>
</comment>
<evidence type="ECO:0000313" key="5">
    <source>
        <dbReference type="EMBL" id="MFD0961051.1"/>
    </source>
</evidence>